<dbReference type="PROSITE" id="PS00107">
    <property type="entry name" value="PROTEIN_KINASE_ATP"/>
    <property type="match status" value="1"/>
</dbReference>
<evidence type="ECO:0000256" key="6">
    <source>
        <dbReference type="PROSITE-ProRule" id="PRU10141"/>
    </source>
</evidence>
<dbReference type="InterPro" id="IPR017441">
    <property type="entry name" value="Protein_kinase_ATP_BS"/>
</dbReference>
<keyword evidence="4 9" id="KW-0418">Kinase</keyword>
<evidence type="ECO:0000259" key="8">
    <source>
        <dbReference type="PROSITE" id="PS50011"/>
    </source>
</evidence>
<dbReference type="CDD" id="cd14008">
    <property type="entry name" value="STKc_LKB1_CaMKK"/>
    <property type="match status" value="1"/>
</dbReference>
<evidence type="ECO:0000256" key="3">
    <source>
        <dbReference type="ARBA" id="ARBA00022741"/>
    </source>
</evidence>
<dbReference type="PANTHER" id="PTHR43895">
    <property type="entry name" value="CALCIUM/CALMODULIN-DEPENDENT PROTEIN KINASE KINASE-RELATED"/>
    <property type="match status" value="1"/>
</dbReference>
<feature type="domain" description="Protein kinase" evidence="8">
    <location>
        <begin position="57"/>
        <end position="357"/>
    </location>
</feature>
<dbReference type="PANTHER" id="PTHR43895:SF152">
    <property type="entry name" value="SERINE_THREONINE-PROTEIN KINASE TOS3"/>
    <property type="match status" value="1"/>
</dbReference>
<dbReference type="InterPro" id="IPR000719">
    <property type="entry name" value="Prot_kinase_dom"/>
</dbReference>
<feature type="compositionally biased region" description="Low complexity" evidence="7">
    <location>
        <begin position="546"/>
        <end position="558"/>
    </location>
</feature>
<gene>
    <name evidence="9" type="ORF">BCR42DRAFT_406843</name>
</gene>
<evidence type="ECO:0000256" key="5">
    <source>
        <dbReference type="ARBA" id="ARBA00022840"/>
    </source>
</evidence>
<evidence type="ECO:0000256" key="1">
    <source>
        <dbReference type="ARBA" id="ARBA00022527"/>
    </source>
</evidence>
<feature type="binding site" evidence="6">
    <location>
        <position position="86"/>
    </location>
    <ligand>
        <name>ATP</name>
        <dbReference type="ChEBI" id="CHEBI:30616"/>
    </ligand>
</feature>
<keyword evidence="5 6" id="KW-0067">ATP-binding</keyword>
<dbReference type="SUPFAM" id="SSF56112">
    <property type="entry name" value="Protein kinase-like (PK-like)"/>
    <property type="match status" value="1"/>
</dbReference>
<feature type="region of interest" description="Disordered" evidence="7">
    <location>
        <begin position="505"/>
        <end position="579"/>
    </location>
</feature>
<feature type="region of interest" description="Disordered" evidence="7">
    <location>
        <begin position="457"/>
        <end position="477"/>
    </location>
</feature>
<evidence type="ECO:0000313" key="10">
    <source>
        <dbReference type="Proteomes" id="UP000193560"/>
    </source>
</evidence>
<dbReference type="Pfam" id="PF00069">
    <property type="entry name" value="Pkinase"/>
    <property type="match status" value="1"/>
</dbReference>
<dbReference type="Gene3D" id="1.10.510.10">
    <property type="entry name" value="Transferase(Phosphotransferase) domain 1"/>
    <property type="match status" value="1"/>
</dbReference>
<organism evidence="9 10">
    <name type="scientific">Absidia repens</name>
    <dbReference type="NCBI Taxonomy" id="90262"/>
    <lineage>
        <taxon>Eukaryota</taxon>
        <taxon>Fungi</taxon>
        <taxon>Fungi incertae sedis</taxon>
        <taxon>Mucoromycota</taxon>
        <taxon>Mucoromycotina</taxon>
        <taxon>Mucoromycetes</taxon>
        <taxon>Mucorales</taxon>
        <taxon>Cunninghamellaceae</taxon>
        <taxon>Absidia</taxon>
    </lineage>
</organism>
<evidence type="ECO:0000313" key="9">
    <source>
        <dbReference type="EMBL" id="ORZ21111.1"/>
    </source>
</evidence>
<dbReference type="PROSITE" id="PS50011">
    <property type="entry name" value="PROTEIN_KINASE_DOM"/>
    <property type="match status" value="1"/>
</dbReference>
<dbReference type="GO" id="GO:0007165">
    <property type="term" value="P:signal transduction"/>
    <property type="evidence" value="ECO:0007669"/>
    <property type="project" value="TreeGrafter"/>
</dbReference>
<dbReference type="Proteomes" id="UP000193560">
    <property type="component" value="Unassembled WGS sequence"/>
</dbReference>
<feature type="region of interest" description="Disordered" evidence="7">
    <location>
        <begin position="415"/>
        <end position="444"/>
    </location>
</feature>
<keyword evidence="10" id="KW-1185">Reference proteome</keyword>
<keyword evidence="3 6" id="KW-0547">Nucleotide-binding</keyword>
<keyword evidence="2" id="KW-0808">Transferase</keyword>
<accession>A0A1X2IRG3</accession>
<dbReference type="STRING" id="90262.A0A1X2IRG3"/>
<evidence type="ECO:0000256" key="4">
    <source>
        <dbReference type="ARBA" id="ARBA00022777"/>
    </source>
</evidence>
<feature type="compositionally biased region" description="Polar residues" evidence="7">
    <location>
        <begin position="421"/>
        <end position="444"/>
    </location>
</feature>
<dbReference type="FunFam" id="1.10.510.10:FF:000571">
    <property type="entry name" value="Maternal embryonic leucine zipper kinase"/>
    <property type="match status" value="1"/>
</dbReference>
<dbReference type="GO" id="GO:0004674">
    <property type="term" value="F:protein serine/threonine kinase activity"/>
    <property type="evidence" value="ECO:0007669"/>
    <property type="project" value="UniProtKB-KW"/>
</dbReference>
<sequence>MVLAGHSLVPWKSAESLKQHQQNQQPINSTSSTVVTTNTVFKDYDPVTGNKIINGKYMIIRELGRGVHGKVKLAHSLETGEPVAIKIVDKRTRKRQLSHAFLRPTQQLSSSIDKENEQKIRREIAILKKCVHPHVVQLMEIMEDPESNKIYMVLEYMDGGEIEWRDEQDRPVLDIDHTRSIFRDVVSGLDYCKCHSSDIKPANLLYSKDHVVKISDFGVSYFNKVLAGGGSKEMEASQRSDQVDRELAETAGTPAFFAPELCWAGDNRQDYRHQITRSIDVWALGVTLYCFIFGQCPFIAATEYELFEVIPTQPLIFPDDHRTGPLDEQLKDLLERLLEKNPQERITLEQVKTHPWVIQDLQKPEEWWHEADPRHYQTVCVTDDEVTHAYTIMDRLRRSIHRLSNSLSHLTQNITRRRSKSSCQTRPTSKQLFHTSTPASGPSSAINVTSLLPLSPPPTTTLSKSSILPSTASSVKSVTTPYPIAPLHPTDINYSNDDIAHQIYSSDKSDTSGTFDGQNQLLDHDHDAEDDDNGNRTRYAYQRNNSSTSSMSGLVVSFSRHREPALDSSPPPLPSNMHQ</sequence>
<dbReference type="AlphaFoldDB" id="A0A1X2IRG3"/>
<dbReference type="GO" id="GO:0005524">
    <property type="term" value="F:ATP binding"/>
    <property type="evidence" value="ECO:0007669"/>
    <property type="project" value="UniProtKB-UniRule"/>
</dbReference>
<reference evidence="9 10" key="1">
    <citation type="submission" date="2016-07" db="EMBL/GenBank/DDBJ databases">
        <title>Pervasive Adenine N6-methylation of Active Genes in Fungi.</title>
        <authorList>
            <consortium name="DOE Joint Genome Institute"/>
            <person name="Mondo S.J."/>
            <person name="Dannebaum R.O."/>
            <person name="Kuo R.C."/>
            <person name="Labutti K."/>
            <person name="Haridas S."/>
            <person name="Kuo A."/>
            <person name="Salamov A."/>
            <person name="Ahrendt S.R."/>
            <person name="Lipzen A."/>
            <person name="Sullivan W."/>
            <person name="Andreopoulos W.B."/>
            <person name="Clum A."/>
            <person name="Lindquist E."/>
            <person name="Daum C."/>
            <person name="Ramamoorthy G.K."/>
            <person name="Gryganskyi A."/>
            <person name="Culley D."/>
            <person name="Magnuson J.K."/>
            <person name="James T.Y."/>
            <person name="O'Malley M.A."/>
            <person name="Stajich J.E."/>
            <person name="Spatafora J.W."/>
            <person name="Visel A."/>
            <person name="Grigoriev I.V."/>
        </authorList>
    </citation>
    <scope>NUCLEOTIDE SEQUENCE [LARGE SCALE GENOMIC DNA]</scope>
    <source>
        <strain evidence="9 10">NRRL 1336</strain>
    </source>
</reference>
<feature type="compositionally biased region" description="Polar residues" evidence="7">
    <location>
        <begin position="505"/>
        <end position="521"/>
    </location>
</feature>
<protein>
    <submittedName>
        <fullName evidence="9">Kinase-like domain-containing protein</fullName>
    </submittedName>
</protein>
<dbReference type="InterPro" id="IPR011009">
    <property type="entry name" value="Kinase-like_dom_sf"/>
</dbReference>
<name>A0A1X2IRG3_9FUNG</name>
<dbReference type="OrthoDB" id="68483at2759"/>
<evidence type="ECO:0000256" key="7">
    <source>
        <dbReference type="SAM" id="MobiDB-lite"/>
    </source>
</evidence>
<evidence type="ECO:0000256" key="2">
    <source>
        <dbReference type="ARBA" id="ARBA00022679"/>
    </source>
</evidence>
<comment type="caution">
    <text evidence="9">The sequence shown here is derived from an EMBL/GenBank/DDBJ whole genome shotgun (WGS) entry which is preliminary data.</text>
</comment>
<proteinExistence type="predicted"/>
<dbReference type="SMART" id="SM00220">
    <property type="entry name" value="S_TKc"/>
    <property type="match status" value="1"/>
</dbReference>
<feature type="compositionally biased region" description="Low complexity" evidence="7">
    <location>
        <begin position="460"/>
        <end position="471"/>
    </location>
</feature>
<feature type="compositionally biased region" description="Pro residues" evidence="7">
    <location>
        <begin position="569"/>
        <end position="579"/>
    </location>
</feature>
<dbReference type="EMBL" id="MCGE01000005">
    <property type="protein sequence ID" value="ORZ21111.1"/>
    <property type="molecule type" value="Genomic_DNA"/>
</dbReference>
<keyword evidence="1" id="KW-0723">Serine/threonine-protein kinase</keyword>